<feature type="domain" description="Multi-ubiquitin" evidence="2">
    <location>
        <begin position="35"/>
        <end position="102"/>
    </location>
</feature>
<dbReference type="InterPro" id="IPR027802">
    <property type="entry name" value="Multi-ubiquitin_dom"/>
</dbReference>
<dbReference type="Pfam" id="PF14452">
    <property type="entry name" value="Multi_ubiq"/>
    <property type="match status" value="1"/>
</dbReference>
<evidence type="ECO:0000259" key="2">
    <source>
        <dbReference type="Pfam" id="PF14452"/>
    </source>
</evidence>
<name>A0A2W5SHH5_VARPD</name>
<evidence type="ECO:0000313" key="3">
    <source>
        <dbReference type="EMBL" id="PZQ74310.1"/>
    </source>
</evidence>
<feature type="compositionally biased region" description="Polar residues" evidence="1">
    <location>
        <begin position="1"/>
        <end position="15"/>
    </location>
</feature>
<gene>
    <name evidence="3" type="ORF">DI563_12595</name>
</gene>
<proteinExistence type="predicted"/>
<sequence length="107" mass="11875">MQGINPSFSHWSKSMSSDKKPDHPDHGHGRPKVMIYVNTRETLVDEKDLSFDEVVRLAYPNGPFTENIVYTVTYDYEHGGGGSMVQGGKPVKVKKGMVFSVGQSDKS</sequence>
<dbReference type="Proteomes" id="UP000249135">
    <property type="component" value="Unassembled WGS sequence"/>
</dbReference>
<accession>A0A2W5SHH5</accession>
<dbReference type="AlphaFoldDB" id="A0A2W5SHH5"/>
<dbReference type="EMBL" id="QFPP01000137">
    <property type="protein sequence ID" value="PZQ74310.1"/>
    <property type="molecule type" value="Genomic_DNA"/>
</dbReference>
<organism evidence="3 4">
    <name type="scientific">Variovorax paradoxus</name>
    <dbReference type="NCBI Taxonomy" id="34073"/>
    <lineage>
        <taxon>Bacteria</taxon>
        <taxon>Pseudomonadati</taxon>
        <taxon>Pseudomonadota</taxon>
        <taxon>Betaproteobacteria</taxon>
        <taxon>Burkholderiales</taxon>
        <taxon>Comamonadaceae</taxon>
        <taxon>Variovorax</taxon>
    </lineage>
</organism>
<reference evidence="3 4" key="1">
    <citation type="submission" date="2017-08" db="EMBL/GenBank/DDBJ databases">
        <title>Infants hospitalized years apart are colonized by the same room-sourced microbial strains.</title>
        <authorList>
            <person name="Brooks B."/>
            <person name="Olm M.R."/>
            <person name="Firek B.A."/>
            <person name="Baker R."/>
            <person name="Thomas B.C."/>
            <person name="Morowitz M.J."/>
            <person name="Banfield J.F."/>
        </authorList>
    </citation>
    <scope>NUCLEOTIDE SEQUENCE [LARGE SCALE GENOMIC DNA]</scope>
    <source>
        <strain evidence="3">S2_005_003_R2_41</strain>
    </source>
</reference>
<comment type="caution">
    <text evidence="3">The sequence shown here is derived from an EMBL/GenBank/DDBJ whole genome shotgun (WGS) entry which is preliminary data.</text>
</comment>
<evidence type="ECO:0000256" key="1">
    <source>
        <dbReference type="SAM" id="MobiDB-lite"/>
    </source>
</evidence>
<feature type="region of interest" description="Disordered" evidence="1">
    <location>
        <begin position="1"/>
        <end position="32"/>
    </location>
</feature>
<evidence type="ECO:0000313" key="4">
    <source>
        <dbReference type="Proteomes" id="UP000249135"/>
    </source>
</evidence>
<feature type="compositionally biased region" description="Basic and acidic residues" evidence="1">
    <location>
        <begin position="16"/>
        <end position="28"/>
    </location>
</feature>
<protein>
    <recommendedName>
        <fullName evidence="2">Multi-ubiquitin domain-containing protein</fullName>
    </recommendedName>
</protein>